<proteinExistence type="predicted"/>
<dbReference type="VEuPathDB" id="PlasmoDB:C922_03679"/>
<keyword evidence="5" id="KW-1185">Reference proteome</keyword>
<feature type="domain" description="Cyclic nucleotide-binding" evidence="3">
    <location>
        <begin position="2353"/>
        <end position="2460"/>
    </location>
</feature>
<dbReference type="OrthoDB" id="417078at2759"/>
<feature type="coiled-coil region" evidence="1">
    <location>
        <begin position="2759"/>
        <end position="2805"/>
    </location>
</feature>
<feature type="region of interest" description="Disordered" evidence="2">
    <location>
        <begin position="3440"/>
        <end position="3517"/>
    </location>
</feature>
<feature type="region of interest" description="Disordered" evidence="2">
    <location>
        <begin position="1802"/>
        <end position="1838"/>
    </location>
</feature>
<dbReference type="GeneID" id="20038953"/>
<feature type="region of interest" description="Disordered" evidence="2">
    <location>
        <begin position="2709"/>
        <end position="2759"/>
    </location>
</feature>
<organism evidence="4 5">
    <name type="scientific">Plasmodium inui San Antonio 1</name>
    <dbReference type="NCBI Taxonomy" id="1237626"/>
    <lineage>
        <taxon>Eukaryota</taxon>
        <taxon>Sar</taxon>
        <taxon>Alveolata</taxon>
        <taxon>Apicomplexa</taxon>
        <taxon>Aconoidasida</taxon>
        <taxon>Haemosporida</taxon>
        <taxon>Plasmodiidae</taxon>
        <taxon>Plasmodium</taxon>
        <taxon>Plasmodium (Plasmodium)</taxon>
    </lineage>
</organism>
<feature type="region of interest" description="Disordered" evidence="2">
    <location>
        <begin position="1187"/>
        <end position="1327"/>
    </location>
</feature>
<dbReference type="Proteomes" id="UP000030640">
    <property type="component" value="Unassembled WGS sequence"/>
</dbReference>
<feature type="compositionally biased region" description="Polar residues" evidence="2">
    <location>
        <begin position="1019"/>
        <end position="1032"/>
    </location>
</feature>
<dbReference type="SMART" id="SM00100">
    <property type="entry name" value="cNMP"/>
    <property type="match status" value="4"/>
</dbReference>
<feature type="region of interest" description="Disordered" evidence="2">
    <location>
        <begin position="2817"/>
        <end position="2878"/>
    </location>
</feature>
<feature type="domain" description="Cyclic nucleotide-binding" evidence="3">
    <location>
        <begin position="2102"/>
        <end position="2204"/>
    </location>
</feature>
<feature type="coiled-coil region" evidence="1">
    <location>
        <begin position="327"/>
        <end position="379"/>
    </location>
</feature>
<evidence type="ECO:0000259" key="3">
    <source>
        <dbReference type="PROSITE" id="PS50042"/>
    </source>
</evidence>
<feature type="region of interest" description="Disordered" evidence="2">
    <location>
        <begin position="1014"/>
        <end position="1169"/>
    </location>
</feature>
<dbReference type="Pfam" id="PF00027">
    <property type="entry name" value="cNMP_binding"/>
    <property type="match status" value="3"/>
</dbReference>
<dbReference type="GO" id="GO:0034236">
    <property type="term" value="F:protein kinase A catalytic subunit binding"/>
    <property type="evidence" value="ECO:0007669"/>
    <property type="project" value="TreeGrafter"/>
</dbReference>
<dbReference type="InterPro" id="IPR018490">
    <property type="entry name" value="cNMP-bd_dom_sf"/>
</dbReference>
<evidence type="ECO:0000256" key="2">
    <source>
        <dbReference type="SAM" id="MobiDB-lite"/>
    </source>
</evidence>
<feature type="compositionally biased region" description="Basic and acidic residues" evidence="2">
    <location>
        <begin position="1209"/>
        <end position="1232"/>
    </location>
</feature>
<feature type="compositionally biased region" description="Polar residues" evidence="2">
    <location>
        <begin position="1062"/>
        <end position="1074"/>
    </location>
</feature>
<feature type="compositionally biased region" description="Basic and acidic residues" evidence="2">
    <location>
        <begin position="1802"/>
        <end position="1826"/>
    </location>
</feature>
<dbReference type="GO" id="GO:0005952">
    <property type="term" value="C:cAMP-dependent protein kinase complex"/>
    <property type="evidence" value="ECO:0007669"/>
    <property type="project" value="InterPro"/>
</dbReference>
<dbReference type="InterPro" id="IPR014710">
    <property type="entry name" value="RmlC-like_jellyroll"/>
</dbReference>
<feature type="region of interest" description="Disordered" evidence="2">
    <location>
        <begin position="697"/>
        <end position="1000"/>
    </location>
</feature>
<protein>
    <recommendedName>
        <fullName evidence="3">Cyclic nucleotide-binding domain-containing protein</fullName>
    </recommendedName>
</protein>
<feature type="compositionally biased region" description="Basic and acidic residues" evidence="2">
    <location>
        <begin position="699"/>
        <end position="937"/>
    </location>
</feature>
<feature type="compositionally biased region" description="Basic and acidic residues" evidence="2">
    <location>
        <begin position="2817"/>
        <end position="2864"/>
    </location>
</feature>
<feature type="compositionally biased region" description="Basic and acidic residues" evidence="2">
    <location>
        <begin position="1142"/>
        <end position="1151"/>
    </location>
</feature>
<feature type="compositionally biased region" description="Basic residues" evidence="2">
    <location>
        <begin position="3507"/>
        <end position="3517"/>
    </location>
</feature>
<feature type="compositionally biased region" description="Basic and acidic residues" evidence="2">
    <location>
        <begin position="3462"/>
        <end position="3483"/>
    </location>
</feature>
<dbReference type="GO" id="GO:0030552">
    <property type="term" value="F:cAMP binding"/>
    <property type="evidence" value="ECO:0007669"/>
    <property type="project" value="TreeGrafter"/>
</dbReference>
<feature type="compositionally biased region" description="Basic residues" evidence="2">
    <location>
        <begin position="2709"/>
        <end position="2721"/>
    </location>
</feature>
<accession>W6ZYL3</accession>
<dbReference type="RefSeq" id="XP_008817490.1">
    <property type="nucleotide sequence ID" value="XM_008819268.1"/>
</dbReference>
<dbReference type="Gene3D" id="2.60.120.10">
    <property type="entry name" value="Jelly Rolls"/>
    <property type="match status" value="5"/>
</dbReference>
<feature type="compositionally biased region" description="Low complexity" evidence="2">
    <location>
        <begin position="2747"/>
        <end position="2759"/>
    </location>
</feature>
<feature type="domain" description="Cyclic nucleotide-binding" evidence="3">
    <location>
        <begin position="3261"/>
        <end position="3365"/>
    </location>
</feature>
<dbReference type="GO" id="GO:0004862">
    <property type="term" value="F:cAMP-dependent protein kinase inhibitor activity"/>
    <property type="evidence" value="ECO:0007669"/>
    <property type="project" value="TreeGrafter"/>
</dbReference>
<dbReference type="CDD" id="cd00038">
    <property type="entry name" value="CAP_ED"/>
    <property type="match status" value="5"/>
</dbReference>
<reference evidence="4 5" key="1">
    <citation type="submission" date="2013-02" db="EMBL/GenBank/DDBJ databases">
        <title>The Genome Sequence of Plasmodium inui San Antonio 1.</title>
        <authorList>
            <consortium name="The Broad Institute Genome Sequencing Platform"/>
            <consortium name="The Broad Institute Genome Sequencing Center for Infectious Disease"/>
            <person name="Neafsey D."/>
            <person name="Cheeseman I."/>
            <person name="Volkman S."/>
            <person name="Adams J."/>
            <person name="Walker B."/>
            <person name="Young S.K."/>
            <person name="Zeng Q."/>
            <person name="Gargeya S."/>
            <person name="Fitzgerald M."/>
            <person name="Haas B."/>
            <person name="Abouelleil A."/>
            <person name="Alvarado L."/>
            <person name="Arachchi H.M."/>
            <person name="Berlin A.M."/>
            <person name="Chapman S.B."/>
            <person name="Dewar J."/>
            <person name="Goldberg J."/>
            <person name="Griggs A."/>
            <person name="Gujja S."/>
            <person name="Hansen M."/>
            <person name="Howarth C."/>
            <person name="Imamovic A."/>
            <person name="Larimer J."/>
            <person name="McCowan C."/>
            <person name="Murphy C."/>
            <person name="Neiman D."/>
            <person name="Pearson M."/>
            <person name="Priest M."/>
            <person name="Roberts A."/>
            <person name="Saif S."/>
            <person name="Shea T."/>
            <person name="Sisk P."/>
            <person name="Sykes S."/>
            <person name="Wortman J."/>
            <person name="Nusbaum C."/>
            <person name="Birren B."/>
        </authorList>
    </citation>
    <scope>NUCLEOTIDE SEQUENCE [LARGE SCALE GENOMIC DNA]</scope>
    <source>
        <strain evidence="4 5">San Antonio 1</strain>
    </source>
</reference>
<dbReference type="InterPro" id="IPR000595">
    <property type="entry name" value="cNMP-bd_dom"/>
</dbReference>
<dbReference type="EMBL" id="KI965475">
    <property type="protein sequence ID" value="EUD65952.1"/>
    <property type="molecule type" value="Genomic_DNA"/>
</dbReference>
<keyword evidence="1" id="KW-0175">Coiled coil</keyword>
<gene>
    <name evidence="4" type="ORF">C922_03679</name>
</gene>
<feature type="compositionally biased region" description="Basic and acidic residues" evidence="2">
    <location>
        <begin position="1238"/>
        <end position="1268"/>
    </location>
</feature>
<feature type="domain" description="Cyclic nucleotide-binding" evidence="3">
    <location>
        <begin position="3134"/>
        <end position="3238"/>
    </location>
</feature>
<feature type="domain" description="Cyclic nucleotide-binding" evidence="3">
    <location>
        <begin position="2506"/>
        <end position="2630"/>
    </location>
</feature>
<evidence type="ECO:0000313" key="4">
    <source>
        <dbReference type="EMBL" id="EUD65952.1"/>
    </source>
</evidence>
<feature type="compositionally biased region" description="Basic and acidic residues" evidence="2">
    <location>
        <begin position="1048"/>
        <end position="1061"/>
    </location>
</feature>
<dbReference type="SUPFAM" id="SSF51206">
    <property type="entry name" value="cAMP-binding domain-like"/>
    <property type="match status" value="5"/>
</dbReference>
<feature type="compositionally biased region" description="Basic and acidic residues" evidence="2">
    <location>
        <begin position="1079"/>
        <end position="1103"/>
    </location>
</feature>
<evidence type="ECO:0000256" key="1">
    <source>
        <dbReference type="SAM" id="Coils"/>
    </source>
</evidence>
<dbReference type="InterPro" id="IPR050503">
    <property type="entry name" value="cAMP-dep_PK_reg_su-like"/>
</dbReference>
<name>W6ZYL3_9APIC</name>
<sequence>MRQADMDDLESRAIENIHDYLKECLDRNNCKADPAGAERDINDVSLIHSSLKKYVVRLANINDFIKQENYFLRKKNEQLVKRCNERDAFDFYKNEKGADRVHKTHGPPDTHGTHTMCMNEIHKLSHENEFIKYKYEQILRQNLSLQNNNTQVNNTLLNKAKAKQHRNARNRNVEIGNDFLSERPNHLLPYQEEGRNMLRSRNGKDGETQPAEVNYMTFEEKINRILKCTEILDEILAILNNNLKYDEPLMFQKKMNIMEVEKEELIKQNDLLKEKILQIETFILNDPFLVEKFNFFYDSTSFNSNPSIRDSLQLYKNNSKEMMFHNLRCSESANADLKQQLSNEKKKSHIYRTYMYDMKEKLRDELNELFRLNREQNRNYHNLNRCDDSIRHFSEKGSPSPWNIFYHDSNNEDEDDVSRKEHPKYYNYLSDLSTSDFYRMFKMNTSKIEDNEQMLAQSWNPIRELGQDAASFEKRKYEQICREDEHDASPAELESDMQNEVYYFRIKKLISMRKKELDAMLQSGEGQMPSQKKKEDDKKLKNELYLNRMEYKASLREWLKGNQRELHRGDGPRRIPHRDPPCGSKDIDQFNLYIKRKIIYQLVKYKHIYEYLVQNKSVCKNQIDKEKFMNFFNKHILNFQNCDTAQCSNKGTPGDGQKRVTKSCQKGKILHKDDANQKRGSAYVEEDSTQYHDVTLQDCSRRGSHHSEEGTLRSHHPGKERAEATGEKEGHAKREKQRQTRRERQREMEKEKQRQAKRERQREMEKEKQREAEQEKQREIEKEKEREAEREKQREIEKEKEREAKREKQREIEKEKQREAEREKQREIEKEKEGEAKREKQREIEKEKQREVEHEKKRKIEEEMEKQREIKAEQEKQRKLEQEKKRKIEAEMEKEEQKKIKAEQEKQREIEAEVEKEEQRKMEREKQREKERSRQVDGDPPTTEDQAGEREMENQREVEIESSDKSEGEKMKKGNLKKNDEMSEKFYMRAEHPRRHDSSLEVLINTIKNINKKKIGKNMTSENVKGSFSPTHSMDETGRSSLIEESPQNERRASNLSKKDSIQGSLESIKSSKSLGVEPIEREINHNEGGASDRQEFSLDHAQLDAANSVDAEDGKKSRCSNLSSEPEKEYHMEGEANPEEDINRGGRESHLGAAARVPKRRSVRGKTVFGGSIPLDEIKRSITMRGASASELIHPEEDAQMGDGQRGPGKDSDEERSRKDDVLEEPNKECDQNEPPKNVDKGGPPKDSDEKEPRRDNVVEEANKGCDQKGIPKNVDQVGLPKNADPGGSLQDGETTPISHATDKREKPSPKGFHNESFLESGSEVSEQDVFENNKYANVKIEALREMLHLHDENVYTFFMNLIVHSKINLVRDYKNKVLNAKVKASDILEYLLKNYSEADKFAAKREVRKGGSNTQVHLSEVEFKHINEYICNNSNSTSLKTLYHKILFLNKENYGSFKSRLLEGGVINLINLFHDEDINNFDKIFDVSFVNFCDIMGISKDTCTYHFNHMDRNYKGKGYIYLRHIFRYLQLEMDMKEELHKYNFVSMQKKNLIYINISESFDNLNEFFKCVEKKNNLYISLNEFIYFFSENEKMETYSYSQEDVTCLYYSILFYVYYTNKNKVLQTLQFCGEHGGGGQNDPYKIGPIEEGYRNKNKQPRAHPSVGINPLVDQNRENRLTPDDGYNYVDQNLSLYKEYFSLDDFNFAIELKDLYFYFEGFECPFSKIKRRIVEIYGSVKSGLIISHEICNSERDGDDGTSSSQSDHDAADLDVDLQLDSFQLFMRNEYRYKHFDRVSFHEREAKQGKQEKSQKVGRVTKLDREAQLDSEPEPDSLDAVPPISKKTFMCLMYNIGIHVDHCLALWNSFSPFLEYDKLDYKIFCGFLNGKITAESHETEEDINKIRRKLINTKEEKEEDSMRNYKNRLGGTISSRLLNILSEKDSTQPLTVDEIEVLAQVLNHVIPFNFLDKNEKKNFIQKLKKKCFKKGHDFVSLGGRHVKIGEKEEGEEKISNGGTPVSAYQNNTIFILLNGILRHTTEPNSFINSINVIDRAIVRSYTAHTNVAVIEVNKELYTSDFMKLVEQKREVSEEFMSIINDVPIFKNFPDALKNSLSMNVQKCEYKKKKVIIRQHDDPTHFYILKEGEIHFYCNSVMSTPVRIISRCSFFGEVALIFNTLRTCDAVVESDVAHCYCISKEYFLSLLNKQIVKEFVEYLRTNYTEGIENIVKNYSSGNIAAEWAPLQEDNNEVNHPKGGNILQKVPSDGDEMLIKLKRSSSKKDTNQLSPGGSLNRDFSSVTLSGDNMTLDVEYINQSNISSFYSDLDKILLKIFNTEQKYFVEEMESHLMKVKVLKTVLNNMKDKETFLKNLKWEKCPKGKHIILEGDFFDKFYFVKEGEISVQQFNQYKNVYEEISTVKKNQYFGHQLILNKTKACFIAVASVDTELYTLEASLYEQFLAPFINMLNKTKDINYTDDLTETINKHVMMKKDNDFVIKVIGILKKVSVIQKLNDDQMYNGAKHFNFKFFRKGAVIIKHNDTPDHFYVIKKGIVSVKVDDKEVEDVVEHRNNLPSADNKQEEQSTHRGGRTKSVYLYKYDYFGELSIINNQLRTATCEAHTNCFILAIDKVSFIEHFGIIFNELLQEADVRYTKNYSLPPWLKSMYGNGEFNEDIHSMSMKIPELGSSVSSISDDSNEMFSFEKEINAKLKKERRNKKKGRGKLKGGNADDEDTDERPLAQSESEVGDANSRNLSTNRSLSNVNNEERISKIKEEKRQKIEEIKLNELKVLERIKQKEEKKINAFMKKKGVFLQGNNAKEDLNAAKPRENATDDQQKGATAEEEKVITPNPESDRNENQSQSSKDKQPSSMQHKSSSILKKKITPSNSSELKVDKMVKKILGVICSEYNSIFHFYECIDKFNTGYIKYSDFLNFIVSQNLEELFEGRDNMENLFKYLCDGKGILTLTEFYRNMYREEDIDMYSLNLRLCEVYGSSQLAFKKIVTQFSAQEDSPCSFSNFELVCDSVGVSKTNLKNIWDEINIMNEEQIPLEIIFSILNGEVSVEQAYVAYNEKKSLLNQVVHFFQGDEEDLRKMSTQVMETNFKINYEEPIIINKGHHKSCSNECQHVVNLLQFDIHFKYLTLDQRKFFATLMNRNVMNSGDVVTNQGDDDAAIIFLYQGTANIISHNIFGIETVIRELQNEELYGCYEAIQGTPADYQVKISSDNAIVWILDRSSYNEHLKEMLEERKQNCLHIFALLKNVPILRYLPEETLQNLSYAMKVEHHQPNHTIIKENTHDDKFYVICKGLATVEKNSEINKNRLILSTLRSADYFGEMALIKNIRRSANVVLDTQTILLSLVDVEFHRLLTPYFDQFLNRAKANYKKLHLDIQLMPAEIATISSNPNIGKTACGRSAQKKVTIQGFDEGDSPVEDPWGKKKGEVSFAQSAEEAPLEGETTQRRRNSHQGDSKKGDHNKNTGKYKDKGLSRTKKGKEHGFQGEGAEGTEKKKEREKKKKDAHK</sequence>
<evidence type="ECO:0000313" key="5">
    <source>
        <dbReference type="Proteomes" id="UP000030640"/>
    </source>
</evidence>
<dbReference type="PANTHER" id="PTHR11635:SF152">
    <property type="entry name" value="CAMP-DEPENDENT PROTEIN KINASE TYPE I REGULATORY SUBUNIT-RELATED"/>
    <property type="match status" value="1"/>
</dbReference>
<dbReference type="PROSITE" id="PS50042">
    <property type="entry name" value="CNMP_BINDING_3"/>
    <property type="match status" value="5"/>
</dbReference>
<feature type="compositionally biased region" description="Basic and acidic residues" evidence="2">
    <location>
        <begin position="1126"/>
        <end position="1135"/>
    </location>
</feature>
<dbReference type="GO" id="GO:0005829">
    <property type="term" value="C:cytosol"/>
    <property type="evidence" value="ECO:0007669"/>
    <property type="project" value="TreeGrafter"/>
</dbReference>
<dbReference type="PANTHER" id="PTHR11635">
    <property type="entry name" value="CAMP-DEPENDENT PROTEIN KINASE REGULATORY CHAIN"/>
    <property type="match status" value="1"/>
</dbReference>
<feature type="compositionally biased region" description="Basic and acidic residues" evidence="2">
    <location>
        <begin position="947"/>
        <end position="999"/>
    </location>
</feature>